<keyword evidence="8 16" id="KW-0812">Transmembrane</keyword>
<keyword evidence="18" id="KW-1185">Reference proteome</keyword>
<feature type="transmembrane region" description="Helical" evidence="16">
    <location>
        <begin position="7"/>
        <end position="26"/>
    </location>
</feature>
<evidence type="ECO:0000256" key="2">
    <source>
        <dbReference type="ARBA" id="ARBA00004922"/>
    </source>
</evidence>
<keyword evidence="7" id="KW-0808">Transferase</keyword>
<evidence type="ECO:0000256" key="3">
    <source>
        <dbReference type="ARBA" id="ARBA00010600"/>
    </source>
</evidence>
<evidence type="ECO:0000256" key="4">
    <source>
        <dbReference type="ARBA" id="ARBA00011967"/>
    </source>
</evidence>
<feature type="transmembrane region" description="Helical" evidence="16">
    <location>
        <begin position="179"/>
        <end position="208"/>
    </location>
</feature>
<evidence type="ECO:0000313" key="17">
    <source>
        <dbReference type="EMBL" id="KAK3171270.1"/>
    </source>
</evidence>
<comment type="subcellular location">
    <subcellularLocation>
        <location evidence="1">Endoplasmic reticulum membrane</location>
        <topology evidence="1">Multi-pass membrane protein</topology>
    </subcellularLocation>
</comment>
<sequence length="579" mass="65901">MAPAEAALRSFAYALVILLAAHWFYLVQETVPEPYLDEVFHVRQAKNYVQGRWNVWDPKITTPPGLYLWSYLIALPQQAFEFGPIHTTFFRVTNLGGALLLPWVVLNILFSLAKIDDKNESSNANSVVSWSAAELVHAAVNICLFPPLFFFYGLYYTDVLSAFTVLVAYRRYLDNEHEFWIFLSGVISLLFRQTNSIWVSVFLGGLAFCRSIRKGRPDVELSNQPTFREMLQASWKHALAYDPPISEACFEDYINSGVSFAVAGAADLSTALWPLTPYFILLYTFAWFVYWNGGIVLGDKENHVVSIHLAQMLYVWPSFIFFSLPLLYPYIVNIAIPSTLLPEASRISSARSRWPRAFLAIPTLAVMTAIAHYNTLVHPFTLADNRHYTFYIFRILLRHPAIKYLAVPIYFLCAWAAIAALGGQQVKKAPSQASPQHLASSKKTTRNTDASKVQSPPLLPSGSRVSFVLVWLLATTASLVSTPLVEPRYFIVPWLIWRLNIAPIRLNDTTRAASTPSISNNSDWQSIETVKGIFYKWHDHRLWLETLWFLLIDAATGYIFLNCGFEWPQEPGKVQRFMW</sequence>
<evidence type="ECO:0000256" key="9">
    <source>
        <dbReference type="ARBA" id="ARBA00022824"/>
    </source>
</evidence>
<evidence type="ECO:0000256" key="8">
    <source>
        <dbReference type="ARBA" id="ARBA00022692"/>
    </source>
</evidence>
<evidence type="ECO:0000256" key="7">
    <source>
        <dbReference type="ARBA" id="ARBA00022679"/>
    </source>
</evidence>
<evidence type="ECO:0000256" key="14">
    <source>
        <dbReference type="ARBA" id="ARBA00048064"/>
    </source>
</evidence>
<accession>A0AAD9Z4I2</accession>
<dbReference type="AlphaFoldDB" id="A0AAD9Z4I2"/>
<keyword evidence="10 16" id="KW-1133">Transmembrane helix</keyword>
<dbReference type="GO" id="GO:0006488">
    <property type="term" value="P:dolichol-linked oligosaccharide biosynthetic process"/>
    <property type="evidence" value="ECO:0007669"/>
    <property type="project" value="InterPro"/>
</dbReference>
<evidence type="ECO:0000256" key="10">
    <source>
        <dbReference type="ARBA" id="ARBA00022989"/>
    </source>
</evidence>
<feature type="transmembrane region" description="Helical" evidence="16">
    <location>
        <begin position="357"/>
        <end position="381"/>
    </location>
</feature>
<keyword evidence="6" id="KW-0328">Glycosyltransferase</keyword>
<feature type="transmembrane region" description="Helical" evidence="16">
    <location>
        <begin position="275"/>
        <end position="293"/>
    </location>
</feature>
<evidence type="ECO:0000313" key="18">
    <source>
        <dbReference type="Proteomes" id="UP001276659"/>
    </source>
</evidence>
<evidence type="ECO:0000256" key="15">
    <source>
        <dbReference type="SAM" id="MobiDB-lite"/>
    </source>
</evidence>
<dbReference type="PANTHER" id="PTHR12989:SF10">
    <property type="entry name" value="DOL-P-GLC:GLC(2)MAN(9)GLCNAC(2)-PP-DOL ALPHA-1,2-GLUCOSYLTRANSFERASE-RELATED"/>
    <property type="match status" value="1"/>
</dbReference>
<evidence type="ECO:0000256" key="6">
    <source>
        <dbReference type="ARBA" id="ARBA00022676"/>
    </source>
</evidence>
<dbReference type="PANTHER" id="PTHR12989">
    <property type="entry name" value="ALPHA-1,2-GLUCOSYLTRANSFERASE ALG10"/>
    <property type="match status" value="1"/>
</dbReference>
<dbReference type="GO" id="GO:0106073">
    <property type="term" value="F:dolichyl pyrophosphate Glc2Man9GlcNAc2 alpha-1,2-glucosyltransferase activity"/>
    <property type="evidence" value="ECO:0007669"/>
    <property type="project" value="UniProtKB-EC"/>
</dbReference>
<dbReference type="EMBL" id="JASNWA010000008">
    <property type="protein sequence ID" value="KAK3171270.1"/>
    <property type="molecule type" value="Genomic_DNA"/>
</dbReference>
<organism evidence="17 18">
    <name type="scientific">Lepraria neglecta</name>
    <dbReference type="NCBI Taxonomy" id="209136"/>
    <lineage>
        <taxon>Eukaryota</taxon>
        <taxon>Fungi</taxon>
        <taxon>Dikarya</taxon>
        <taxon>Ascomycota</taxon>
        <taxon>Pezizomycotina</taxon>
        <taxon>Lecanoromycetes</taxon>
        <taxon>OSLEUM clade</taxon>
        <taxon>Lecanoromycetidae</taxon>
        <taxon>Lecanorales</taxon>
        <taxon>Lecanorineae</taxon>
        <taxon>Stereocaulaceae</taxon>
        <taxon>Lepraria</taxon>
    </lineage>
</organism>
<dbReference type="InterPro" id="IPR016900">
    <property type="entry name" value="Alg10"/>
</dbReference>
<comment type="pathway">
    <text evidence="2">Protein modification; protein glycosylation.</text>
</comment>
<feature type="transmembrane region" description="Helical" evidence="16">
    <location>
        <begin position="313"/>
        <end position="336"/>
    </location>
</feature>
<feature type="region of interest" description="Disordered" evidence="15">
    <location>
        <begin position="432"/>
        <end position="457"/>
    </location>
</feature>
<keyword evidence="11 16" id="KW-0472">Membrane</keyword>
<comment type="function">
    <text evidence="13">Dol-P-Glc:Glc(2)Man(9)GlcNAc(2)-PP-Dol alpha-1,2-glucosyltransferase that operates in the biosynthetic pathway of dolichol-linked oligosaccharides, the glycan precursors employed in protein asparagine (N)-glycosylation. The assembly of dolichol-linked oligosaccharides begins on the cytosolic side of the endoplasmic reticulum membrane and finishes in its lumen. The sequential addition of sugars to dolichol pyrophosphate produces dolichol-linked oligosaccharides containing fourteen sugars, including two GlcNAcs, nine mannoses and three glucoses. Once assembled, the oligosaccharide is transferred from the lipid to nascent proteins by oligosaccharyltransferases. In the lumen of the endoplasmic reticulum, adds the third and last glucose residue from dolichyl phosphate glucose (Dol-P-Glc) onto the lipid-linked oligosaccharide intermediate Glc(2)Man(9)GlcNAc(2)-PP-Dol to produce Glc(3)Man(9)GlcNAc(2)-PP-Dol.</text>
</comment>
<proteinExistence type="inferred from homology"/>
<evidence type="ECO:0000256" key="5">
    <source>
        <dbReference type="ARBA" id="ARBA00018512"/>
    </source>
</evidence>
<feature type="compositionally biased region" description="Polar residues" evidence="15">
    <location>
        <begin position="432"/>
        <end position="454"/>
    </location>
</feature>
<dbReference type="EC" id="2.4.1.256" evidence="4"/>
<reference evidence="17" key="1">
    <citation type="submission" date="2022-11" db="EMBL/GenBank/DDBJ databases">
        <title>Chromosomal genome sequence assembly and mating type (MAT) locus characterization of the leprose asexual lichenized fungus Lepraria neglecta (Nyl.) Erichsen.</title>
        <authorList>
            <person name="Allen J.L."/>
            <person name="Pfeffer B."/>
        </authorList>
    </citation>
    <scope>NUCLEOTIDE SEQUENCE</scope>
    <source>
        <strain evidence="17">Allen 5258</strain>
    </source>
</reference>
<comment type="similarity">
    <text evidence="3">Belongs to the ALG10 glucosyltransferase family.</text>
</comment>
<protein>
    <recommendedName>
        <fullName evidence="5">Dol-P-Glc:Glc(2)Man(9)GlcNAc(2)-PP-Dol alpha-1,2-glucosyltransferase</fullName>
        <ecNumber evidence="4">2.4.1.256</ecNumber>
    </recommendedName>
    <alternativeName>
        <fullName evidence="12">Asparagine-linked glycosylation protein 10</fullName>
    </alternativeName>
</protein>
<evidence type="ECO:0000256" key="16">
    <source>
        <dbReference type="SAM" id="Phobius"/>
    </source>
</evidence>
<dbReference type="PIRSF" id="PIRSF028810">
    <property type="entry name" value="Alpha1_2_glucosyltferase_Alg10"/>
    <property type="match status" value="1"/>
</dbReference>
<dbReference type="Pfam" id="PF04922">
    <property type="entry name" value="DIE2_ALG10"/>
    <property type="match status" value="1"/>
</dbReference>
<keyword evidence="9" id="KW-0256">Endoplasmic reticulum</keyword>
<comment type="catalytic activity">
    <reaction evidence="14">
        <text>an alpha-D-Glc-(1-&gt;3)-alpha-D-Glc-(1-&gt;3)-alpha-D-Man-(1-&gt;2)-alpha-D-Man-(1-&gt;2)-alpha-D-Man-(1-&gt;3)-[alpha-D-Man-(1-&gt;2)-alpha-D-Man-(1-&gt;3)-[alpha-D-Man-(1-&gt;2)-alpha-D-Man-(1-&gt;6)]-alpha-D-Man-(1-&gt;6)]-beta-D-Man-(1-&gt;4)-beta-D-GlcNAc-(1-&gt;4)-alpha-D-GlcNAc-diphospho-di-trans,poly-cis-dolichol + a di-trans,poly-cis-dolichyl beta-D-glucosyl phosphate = a alpha-D-Glc-(1-&gt;2)-alpha-D-Glc-(1-&gt;3)-alpha-D-Glc-(1-&gt;3)-alpha-D-Man-(1-&gt;2)-alpha-D-Man-(1-&gt;2)-alpha-D-Man-(1-&gt;3)-[alpha-D-Man-(1-&gt;2)-alpha-D-Man-(1-&gt;3)-[alpha-D-Man-(1-&gt;2)-alpha-D-Man-(1-&gt;6)]-alpha-D-Man-(1-&gt;6)]-beta-D-Man-(1-&gt;4)-beta-D-GlcNAc-(1-&gt;4)-alpha-D-GlcNAc-diphospho-di-trans,poly-cis-dolichol + a di-trans,poly-cis-dolichyl phosphate + H(+)</text>
        <dbReference type="Rhea" id="RHEA:29543"/>
        <dbReference type="Rhea" id="RHEA-COMP:19498"/>
        <dbReference type="Rhea" id="RHEA-COMP:19502"/>
        <dbReference type="Rhea" id="RHEA-COMP:19512"/>
        <dbReference type="Rhea" id="RHEA-COMP:19522"/>
        <dbReference type="ChEBI" id="CHEBI:15378"/>
        <dbReference type="ChEBI" id="CHEBI:57525"/>
        <dbReference type="ChEBI" id="CHEBI:57683"/>
        <dbReference type="ChEBI" id="CHEBI:132522"/>
        <dbReference type="ChEBI" id="CHEBI:132523"/>
        <dbReference type="EC" id="2.4.1.256"/>
    </reaction>
    <physiologicalReaction direction="left-to-right" evidence="14">
        <dbReference type="Rhea" id="RHEA:29544"/>
    </physiologicalReaction>
</comment>
<evidence type="ECO:0000256" key="11">
    <source>
        <dbReference type="ARBA" id="ARBA00023136"/>
    </source>
</evidence>
<dbReference type="Proteomes" id="UP001276659">
    <property type="component" value="Unassembled WGS sequence"/>
</dbReference>
<dbReference type="GO" id="GO:0005789">
    <property type="term" value="C:endoplasmic reticulum membrane"/>
    <property type="evidence" value="ECO:0007669"/>
    <property type="project" value="UniProtKB-SubCell"/>
</dbReference>
<evidence type="ECO:0000256" key="12">
    <source>
        <dbReference type="ARBA" id="ARBA00032069"/>
    </source>
</evidence>
<gene>
    <name evidence="17" type="ORF">OEA41_003354</name>
</gene>
<comment type="caution">
    <text evidence="17">The sequence shown here is derived from an EMBL/GenBank/DDBJ whole genome shotgun (WGS) entry which is preliminary data.</text>
</comment>
<name>A0AAD9Z4I2_9LECA</name>
<feature type="transmembrane region" description="Helical" evidence="16">
    <location>
        <begin position="401"/>
        <end position="422"/>
    </location>
</feature>
<evidence type="ECO:0000256" key="13">
    <source>
        <dbReference type="ARBA" id="ARBA00044727"/>
    </source>
</evidence>
<evidence type="ECO:0000256" key="1">
    <source>
        <dbReference type="ARBA" id="ARBA00004477"/>
    </source>
</evidence>
<feature type="transmembrane region" description="Helical" evidence="16">
    <location>
        <begin position="95"/>
        <end position="115"/>
    </location>
</feature>